<protein>
    <submittedName>
        <fullName evidence="2">Pre-mRNA-splicing factor CWC22-like protein</fullName>
    </submittedName>
</protein>
<keyword evidence="3" id="KW-1185">Reference proteome</keyword>
<name>A0A5N5GBS4_9ROSA</name>
<reference evidence="2 3" key="3">
    <citation type="submission" date="2019-11" db="EMBL/GenBank/DDBJ databases">
        <title>A de novo genome assembly of a pear dwarfing rootstock.</title>
        <authorList>
            <person name="Wang F."/>
            <person name="Wang J."/>
            <person name="Li S."/>
            <person name="Zhang Y."/>
            <person name="Fang M."/>
            <person name="Ma L."/>
            <person name="Zhao Y."/>
            <person name="Jiang S."/>
        </authorList>
    </citation>
    <scope>NUCLEOTIDE SEQUENCE [LARGE SCALE GENOMIC DNA]</scope>
    <source>
        <strain evidence="2">S2</strain>
        <tissue evidence="2">Leaf</tissue>
    </source>
</reference>
<accession>A0A5N5GBS4</accession>
<comment type="caution">
    <text evidence="2">The sequence shown here is derived from an EMBL/GenBank/DDBJ whole genome shotgun (WGS) entry which is preliminary data.</text>
</comment>
<dbReference type="AlphaFoldDB" id="A0A5N5GBS4"/>
<evidence type="ECO:0000313" key="3">
    <source>
        <dbReference type="Proteomes" id="UP000327157"/>
    </source>
</evidence>
<sequence>MARRYSSDSSDDDARGEYCHRRSRTKQQDERHKDVGKKSSDEEGELIERDRGSQRNERKLENGCREREKGNYRDERDTHRHENEH</sequence>
<reference evidence="3" key="2">
    <citation type="submission" date="2019-10" db="EMBL/GenBank/DDBJ databases">
        <title>A de novo genome assembly of a pear dwarfing rootstock.</title>
        <authorList>
            <person name="Wang F."/>
            <person name="Wang J."/>
            <person name="Li S."/>
            <person name="Zhang Y."/>
            <person name="Fang M."/>
            <person name="Ma L."/>
            <person name="Zhao Y."/>
            <person name="Jiang S."/>
        </authorList>
    </citation>
    <scope>NUCLEOTIDE SEQUENCE [LARGE SCALE GENOMIC DNA]</scope>
</reference>
<feature type="compositionally biased region" description="Basic and acidic residues" evidence="1">
    <location>
        <begin position="12"/>
        <end position="85"/>
    </location>
</feature>
<gene>
    <name evidence="2" type="ORF">D8674_035235</name>
</gene>
<proteinExistence type="predicted"/>
<organism evidence="2 3">
    <name type="scientific">Pyrus ussuriensis x Pyrus communis</name>
    <dbReference type="NCBI Taxonomy" id="2448454"/>
    <lineage>
        <taxon>Eukaryota</taxon>
        <taxon>Viridiplantae</taxon>
        <taxon>Streptophyta</taxon>
        <taxon>Embryophyta</taxon>
        <taxon>Tracheophyta</taxon>
        <taxon>Spermatophyta</taxon>
        <taxon>Magnoliopsida</taxon>
        <taxon>eudicotyledons</taxon>
        <taxon>Gunneridae</taxon>
        <taxon>Pentapetalae</taxon>
        <taxon>rosids</taxon>
        <taxon>fabids</taxon>
        <taxon>Rosales</taxon>
        <taxon>Rosaceae</taxon>
        <taxon>Amygdaloideae</taxon>
        <taxon>Maleae</taxon>
        <taxon>Pyrus</taxon>
    </lineage>
</organism>
<reference evidence="2 3" key="1">
    <citation type="submission" date="2019-09" db="EMBL/GenBank/DDBJ databases">
        <authorList>
            <person name="Ou C."/>
        </authorList>
    </citation>
    <scope>NUCLEOTIDE SEQUENCE [LARGE SCALE GENOMIC DNA]</scope>
    <source>
        <strain evidence="2">S2</strain>
        <tissue evidence="2">Leaf</tissue>
    </source>
</reference>
<evidence type="ECO:0000256" key="1">
    <source>
        <dbReference type="SAM" id="MobiDB-lite"/>
    </source>
</evidence>
<feature type="region of interest" description="Disordered" evidence="1">
    <location>
        <begin position="1"/>
        <end position="85"/>
    </location>
</feature>
<dbReference type="Proteomes" id="UP000327157">
    <property type="component" value="Chromosome 9"/>
</dbReference>
<dbReference type="EMBL" id="SMOL01000458">
    <property type="protein sequence ID" value="KAB2612919.1"/>
    <property type="molecule type" value="Genomic_DNA"/>
</dbReference>
<evidence type="ECO:0000313" key="2">
    <source>
        <dbReference type="EMBL" id="KAB2612919.1"/>
    </source>
</evidence>